<dbReference type="OrthoDB" id="2430279at2759"/>
<sequence>MSSTTLVPREELRKDLTGAMLLLFTGGYRNSHWTVVIDDSSNPLGAEFSHEFQNFEVVLPETKDIKLYKLQHRYPATKTYEKQKAKSANLPDMRNGYFELDLLDDTKKYTGCVFLNAAGAPWDVFVLLKDGSSEFVICLALQAKLTTTSKLIINQDLFDNEHKKVTENMEKIDPKWSSTICVC</sequence>
<evidence type="ECO:0000313" key="1">
    <source>
        <dbReference type="EMBL" id="CAB5385843.1"/>
    </source>
</evidence>
<protein>
    <submittedName>
        <fullName evidence="1">Uncharacterized protein</fullName>
    </submittedName>
</protein>
<organism evidence="1 2">
    <name type="scientific">Rhizophagus irregularis</name>
    <dbReference type="NCBI Taxonomy" id="588596"/>
    <lineage>
        <taxon>Eukaryota</taxon>
        <taxon>Fungi</taxon>
        <taxon>Fungi incertae sedis</taxon>
        <taxon>Mucoromycota</taxon>
        <taxon>Glomeromycotina</taxon>
        <taxon>Glomeromycetes</taxon>
        <taxon>Glomerales</taxon>
        <taxon>Glomeraceae</taxon>
        <taxon>Rhizophagus</taxon>
    </lineage>
</organism>
<dbReference type="AlphaFoldDB" id="A0A915ZPG8"/>
<reference evidence="1" key="1">
    <citation type="submission" date="2020-05" db="EMBL/GenBank/DDBJ databases">
        <authorList>
            <person name="Rincon C."/>
            <person name="Sanders R I."/>
            <person name="Robbins C."/>
            <person name="Chaturvedi A."/>
        </authorList>
    </citation>
    <scope>NUCLEOTIDE SEQUENCE</scope>
    <source>
        <strain evidence="1">CHB12</strain>
    </source>
</reference>
<proteinExistence type="predicted"/>
<dbReference type="EMBL" id="CAGKOT010000054">
    <property type="protein sequence ID" value="CAB5385843.1"/>
    <property type="molecule type" value="Genomic_DNA"/>
</dbReference>
<accession>A0A915ZPG8</accession>
<evidence type="ECO:0000313" key="2">
    <source>
        <dbReference type="Proteomes" id="UP000684084"/>
    </source>
</evidence>
<name>A0A915ZPG8_9GLOM</name>
<dbReference type="Proteomes" id="UP000684084">
    <property type="component" value="Unassembled WGS sequence"/>
</dbReference>
<comment type="caution">
    <text evidence="1">The sequence shown here is derived from an EMBL/GenBank/DDBJ whole genome shotgun (WGS) entry which is preliminary data.</text>
</comment>
<gene>
    <name evidence="1" type="ORF">CHRIB12_LOCUS19441</name>
</gene>